<evidence type="ECO:0000256" key="1">
    <source>
        <dbReference type="SAM" id="MobiDB-lite"/>
    </source>
</evidence>
<protein>
    <submittedName>
        <fullName evidence="2">Uncharacterized protein</fullName>
    </submittedName>
</protein>
<dbReference type="EMBL" id="CP075584">
    <property type="protein sequence ID" value="WBM79436.1"/>
    <property type="molecule type" value="Genomic_DNA"/>
</dbReference>
<gene>
    <name evidence="2" type="ORF">KIV56_13835</name>
</gene>
<name>A0ABY7NAD1_9MICO</name>
<reference evidence="2 3" key="1">
    <citation type="submission" date="2021-05" db="EMBL/GenBank/DDBJ databases">
        <authorList>
            <person name="Kumar R."/>
            <person name="Kumar A."/>
            <person name="Mukhia S."/>
        </authorList>
    </citation>
    <scope>NUCLEOTIDE SEQUENCE [LARGE SCALE GENOMIC DNA]</scope>
    <source>
        <strain evidence="2 3">ERMR7:08</strain>
    </source>
</reference>
<keyword evidence="3" id="KW-1185">Reference proteome</keyword>
<proteinExistence type="predicted"/>
<accession>A0ABY7NAD1</accession>
<dbReference type="Proteomes" id="UP001212421">
    <property type="component" value="Chromosome"/>
</dbReference>
<organism evidence="2 3">
    <name type="scientific">Cryobacterium breve</name>
    <dbReference type="NCBI Taxonomy" id="1259258"/>
    <lineage>
        <taxon>Bacteria</taxon>
        <taxon>Bacillati</taxon>
        <taxon>Actinomycetota</taxon>
        <taxon>Actinomycetes</taxon>
        <taxon>Micrococcales</taxon>
        <taxon>Microbacteriaceae</taxon>
        <taxon>Cryobacterium</taxon>
    </lineage>
</organism>
<feature type="region of interest" description="Disordered" evidence="1">
    <location>
        <begin position="1"/>
        <end position="25"/>
    </location>
</feature>
<evidence type="ECO:0000313" key="3">
    <source>
        <dbReference type="Proteomes" id="UP001212421"/>
    </source>
</evidence>
<evidence type="ECO:0000313" key="2">
    <source>
        <dbReference type="EMBL" id="WBM79436.1"/>
    </source>
</evidence>
<dbReference type="RefSeq" id="WP_281534009.1">
    <property type="nucleotide sequence ID" value="NZ_CP075584.1"/>
</dbReference>
<sequence>MAGDVAWTAAGRRASGPATGAVTGAEAAPVPAYPVSRGWTARATKSGTTTVLPSPRLSTQFTLSRPLTVGTEIWPTSTNACCA</sequence>